<dbReference type="EMBL" id="BAAATD010000007">
    <property type="protein sequence ID" value="GAA2612089.1"/>
    <property type="molecule type" value="Genomic_DNA"/>
</dbReference>
<sequence>MPPSRASSISTTNRVLVLSAGQFTGLSTLIDIDDQTVRTRTAEDLVFHKA</sequence>
<evidence type="ECO:0000313" key="1">
    <source>
        <dbReference type="EMBL" id="GAA2612089.1"/>
    </source>
</evidence>
<organism evidence="1 2">
    <name type="scientific">Actinomadura fulvescens</name>
    <dbReference type="NCBI Taxonomy" id="46160"/>
    <lineage>
        <taxon>Bacteria</taxon>
        <taxon>Bacillati</taxon>
        <taxon>Actinomycetota</taxon>
        <taxon>Actinomycetes</taxon>
        <taxon>Streptosporangiales</taxon>
        <taxon>Thermomonosporaceae</taxon>
        <taxon>Actinomadura</taxon>
    </lineage>
</organism>
<reference evidence="1 2" key="1">
    <citation type="journal article" date="2019" name="Int. J. Syst. Evol. Microbiol.">
        <title>The Global Catalogue of Microorganisms (GCM) 10K type strain sequencing project: providing services to taxonomists for standard genome sequencing and annotation.</title>
        <authorList>
            <consortium name="The Broad Institute Genomics Platform"/>
            <consortium name="The Broad Institute Genome Sequencing Center for Infectious Disease"/>
            <person name="Wu L."/>
            <person name="Ma J."/>
        </authorList>
    </citation>
    <scope>NUCLEOTIDE SEQUENCE [LARGE SCALE GENOMIC DNA]</scope>
    <source>
        <strain evidence="1 2">JCM 6833</strain>
    </source>
</reference>
<name>A0ABN3Q3G2_9ACTN</name>
<keyword evidence="2" id="KW-1185">Reference proteome</keyword>
<comment type="caution">
    <text evidence="1">The sequence shown here is derived from an EMBL/GenBank/DDBJ whole genome shotgun (WGS) entry which is preliminary data.</text>
</comment>
<evidence type="ECO:0000313" key="2">
    <source>
        <dbReference type="Proteomes" id="UP001501509"/>
    </source>
</evidence>
<protein>
    <submittedName>
        <fullName evidence="1">Uncharacterized protein</fullName>
    </submittedName>
</protein>
<dbReference type="Proteomes" id="UP001501509">
    <property type="component" value="Unassembled WGS sequence"/>
</dbReference>
<proteinExistence type="predicted"/>
<accession>A0ABN3Q3G2</accession>
<gene>
    <name evidence="1" type="ORF">GCM10010411_53460</name>
</gene>